<dbReference type="Proteomes" id="UP000807342">
    <property type="component" value="Unassembled WGS sequence"/>
</dbReference>
<dbReference type="AlphaFoldDB" id="A0A9P5X506"/>
<dbReference type="EMBL" id="MU151362">
    <property type="protein sequence ID" value="KAF9444602.1"/>
    <property type="molecule type" value="Genomic_DNA"/>
</dbReference>
<evidence type="ECO:0000313" key="3">
    <source>
        <dbReference type="Proteomes" id="UP000807342"/>
    </source>
</evidence>
<proteinExistence type="predicted"/>
<feature type="compositionally biased region" description="Polar residues" evidence="1">
    <location>
        <begin position="1"/>
        <end position="14"/>
    </location>
</feature>
<name>A0A9P5X506_9AGAR</name>
<keyword evidence="3" id="KW-1185">Reference proteome</keyword>
<accession>A0A9P5X506</accession>
<feature type="region of interest" description="Disordered" evidence="1">
    <location>
        <begin position="1"/>
        <end position="39"/>
    </location>
</feature>
<reference evidence="2" key="1">
    <citation type="submission" date="2020-11" db="EMBL/GenBank/DDBJ databases">
        <authorList>
            <consortium name="DOE Joint Genome Institute"/>
            <person name="Ahrendt S."/>
            <person name="Riley R."/>
            <person name="Andreopoulos W."/>
            <person name="Labutti K."/>
            <person name="Pangilinan J."/>
            <person name="Ruiz-Duenas F.J."/>
            <person name="Barrasa J.M."/>
            <person name="Sanchez-Garcia M."/>
            <person name="Camarero S."/>
            <person name="Miyauchi S."/>
            <person name="Serrano A."/>
            <person name="Linde D."/>
            <person name="Babiker R."/>
            <person name="Drula E."/>
            <person name="Ayuso-Fernandez I."/>
            <person name="Pacheco R."/>
            <person name="Padilla G."/>
            <person name="Ferreira P."/>
            <person name="Barriuso J."/>
            <person name="Kellner H."/>
            <person name="Castanera R."/>
            <person name="Alfaro M."/>
            <person name="Ramirez L."/>
            <person name="Pisabarro A.G."/>
            <person name="Kuo A."/>
            <person name="Tritt A."/>
            <person name="Lipzen A."/>
            <person name="He G."/>
            <person name="Yan M."/>
            <person name="Ng V."/>
            <person name="Cullen D."/>
            <person name="Martin F."/>
            <person name="Rosso M.-N."/>
            <person name="Henrissat B."/>
            <person name="Hibbett D."/>
            <person name="Martinez A.T."/>
            <person name="Grigoriev I.V."/>
        </authorList>
    </citation>
    <scope>NUCLEOTIDE SEQUENCE</scope>
    <source>
        <strain evidence="2">MF-IS2</strain>
    </source>
</reference>
<organism evidence="2 3">
    <name type="scientific">Macrolepiota fuliginosa MF-IS2</name>
    <dbReference type="NCBI Taxonomy" id="1400762"/>
    <lineage>
        <taxon>Eukaryota</taxon>
        <taxon>Fungi</taxon>
        <taxon>Dikarya</taxon>
        <taxon>Basidiomycota</taxon>
        <taxon>Agaricomycotina</taxon>
        <taxon>Agaricomycetes</taxon>
        <taxon>Agaricomycetidae</taxon>
        <taxon>Agaricales</taxon>
        <taxon>Agaricineae</taxon>
        <taxon>Agaricaceae</taxon>
        <taxon>Macrolepiota</taxon>
    </lineage>
</organism>
<sequence length="226" mass="24474">MQSPPEGTPQSSARPFQVLPRARVPKRSATYPGGNFSKRTIRISLEEKPPKHTLPSVPPPSPTQLWTLSSPTWGSSPETSSILSIEAVDVYCLSGENDATAEEGYGQVSDMGSLSTIEASQETRLDDFMAPLGSSWALDQCSRLYDLPDGNYSYAHDVTHSAGSDQAQDYLTYPPAHGFSDIQTRSFCSEVLVMSTPRNEDLETCAGSADDLSTWVGMSSDSIVNE</sequence>
<evidence type="ECO:0000256" key="1">
    <source>
        <dbReference type="SAM" id="MobiDB-lite"/>
    </source>
</evidence>
<gene>
    <name evidence="2" type="ORF">P691DRAFT_807138</name>
</gene>
<evidence type="ECO:0000313" key="2">
    <source>
        <dbReference type="EMBL" id="KAF9444602.1"/>
    </source>
</evidence>
<protein>
    <submittedName>
        <fullName evidence="2">Uncharacterized protein</fullName>
    </submittedName>
</protein>
<comment type="caution">
    <text evidence="2">The sequence shown here is derived from an EMBL/GenBank/DDBJ whole genome shotgun (WGS) entry which is preliminary data.</text>
</comment>